<proteinExistence type="predicted"/>
<feature type="region of interest" description="Disordered" evidence="1">
    <location>
        <begin position="139"/>
        <end position="214"/>
    </location>
</feature>
<evidence type="ECO:0000313" key="2">
    <source>
        <dbReference type="EMBL" id="KAG8091237.1"/>
    </source>
</evidence>
<feature type="region of interest" description="Disordered" evidence="1">
    <location>
        <begin position="36"/>
        <end position="123"/>
    </location>
</feature>
<feature type="compositionally biased region" description="Basic and acidic residues" evidence="1">
    <location>
        <begin position="161"/>
        <end position="173"/>
    </location>
</feature>
<dbReference type="AlphaFoldDB" id="A0A8J5WLS8"/>
<gene>
    <name evidence="2" type="ORF">GUJ93_ZPchr0011g26893</name>
</gene>
<feature type="compositionally biased region" description="Basic and acidic residues" evidence="1">
    <location>
        <begin position="70"/>
        <end position="82"/>
    </location>
</feature>
<feature type="compositionally biased region" description="Basic and acidic residues" evidence="1">
    <location>
        <begin position="44"/>
        <end position="64"/>
    </location>
</feature>
<reference evidence="2" key="1">
    <citation type="journal article" date="2021" name="bioRxiv">
        <title>Whole Genome Assembly and Annotation of Northern Wild Rice, Zizania palustris L., Supports a Whole Genome Duplication in the Zizania Genus.</title>
        <authorList>
            <person name="Haas M."/>
            <person name="Kono T."/>
            <person name="Macchietto M."/>
            <person name="Millas R."/>
            <person name="McGilp L."/>
            <person name="Shao M."/>
            <person name="Duquette J."/>
            <person name="Hirsch C.N."/>
            <person name="Kimball J."/>
        </authorList>
    </citation>
    <scope>NUCLEOTIDE SEQUENCE</scope>
    <source>
        <tissue evidence="2">Fresh leaf tissue</tissue>
    </source>
</reference>
<keyword evidence="3" id="KW-1185">Reference proteome</keyword>
<reference evidence="2" key="2">
    <citation type="submission" date="2021-02" db="EMBL/GenBank/DDBJ databases">
        <authorList>
            <person name="Kimball J.A."/>
            <person name="Haas M.W."/>
            <person name="Macchietto M."/>
            <person name="Kono T."/>
            <person name="Duquette J."/>
            <person name="Shao M."/>
        </authorList>
    </citation>
    <scope>NUCLEOTIDE SEQUENCE</scope>
    <source>
        <tissue evidence="2">Fresh leaf tissue</tissue>
    </source>
</reference>
<protein>
    <submittedName>
        <fullName evidence="2">Uncharacterized protein</fullName>
    </submittedName>
</protein>
<organism evidence="2 3">
    <name type="scientific">Zizania palustris</name>
    <name type="common">Northern wild rice</name>
    <dbReference type="NCBI Taxonomy" id="103762"/>
    <lineage>
        <taxon>Eukaryota</taxon>
        <taxon>Viridiplantae</taxon>
        <taxon>Streptophyta</taxon>
        <taxon>Embryophyta</taxon>
        <taxon>Tracheophyta</taxon>
        <taxon>Spermatophyta</taxon>
        <taxon>Magnoliopsida</taxon>
        <taxon>Liliopsida</taxon>
        <taxon>Poales</taxon>
        <taxon>Poaceae</taxon>
        <taxon>BOP clade</taxon>
        <taxon>Oryzoideae</taxon>
        <taxon>Oryzeae</taxon>
        <taxon>Zizaniinae</taxon>
        <taxon>Zizania</taxon>
    </lineage>
</organism>
<sequence>MESGGSNAPDTLTEWPAGARLRLGVVAIQRLVHGHRLTGSANPGKDKGKVDQEGHGERGNERRKGAGRGEPARGDAPHEGGGSHKNGAECSDAMSAATERTRRMAQATRSSLPGKAAAGTARKRGGIGVEAIVVGSRCRRPAGRTEGVVYPSEFGSPSSHVPRETTRRSRLSDQRAAQSRVTSYARQDEDMRRPHHSAPSSSSMQNLGDAAAHH</sequence>
<name>A0A8J5WLS8_ZIZPA</name>
<feature type="compositionally biased region" description="Polar residues" evidence="1">
    <location>
        <begin position="175"/>
        <end position="185"/>
    </location>
</feature>
<accession>A0A8J5WLS8</accession>
<dbReference type="Proteomes" id="UP000729402">
    <property type="component" value="Unassembled WGS sequence"/>
</dbReference>
<evidence type="ECO:0000313" key="3">
    <source>
        <dbReference type="Proteomes" id="UP000729402"/>
    </source>
</evidence>
<evidence type="ECO:0000256" key="1">
    <source>
        <dbReference type="SAM" id="MobiDB-lite"/>
    </source>
</evidence>
<dbReference type="EMBL" id="JAAALK010000081">
    <property type="protein sequence ID" value="KAG8091237.1"/>
    <property type="molecule type" value="Genomic_DNA"/>
</dbReference>
<comment type="caution">
    <text evidence="2">The sequence shown here is derived from an EMBL/GenBank/DDBJ whole genome shotgun (WGS) entry which is preliminary data.</text>
</comment>